<evidence type="ECO:0000256" key="4">
    <source>
        <dbReference type="ARBA" id="ARBA00038509"/>
    </source>
</evidence>
<name>A0A9N8ZLG9_9GLOM</name>
<dbReference type="FunFam" id="2.40.100.10:FF:000108">
    <property type="entry name" value="Peptidyl-prolyl cis-trans isomerase, putative"/>
    <property type="match status" value="1"/>
</dbReference>
<dbReference type="PRINTS" id="PR00153">
    <property type="entry name" value="CSAPPISMRASE"/>
</dbReference>
<dbReference type="PANTHER" id="PTHR45625:SF6">
    <property type="entry name" value="SPLICEOSOME-ASSOCIATED PROTEIN CWC27 HOMOLOG"/>
    <property type="match status" value="1"/>
</dbReference>
<protein>
    <submittedName>
        <fullName evidence="6">11641_t:CDS:1</fullName>
    </submittedName>
</protein>
<dbReference type="Gene3D" id="2.40.100.10">
    <property type="entry name" value="Cyclophilin-like"/>
    <property type="match status" value="1"/>
</dbReference>
<dbReference type="OrthoDB" id="442970at2759"/>
<dbReference type="InterPro" id="IPR002130">
    <property type="entry name" value="Cyclophilin-type_PPIase_dom"/>
</dbReference>
<gene>
    <name evidence="6" type="ORF">PBRASI_LOCUS2550</name>
</gene>
<dbReference type="AlphaFoldDB" id="A0A9N8ZLG9"/>
<evidence type="ECO:0000256" key="2">
    <source>
        <dbReference type="ARBA" id="ARBA00004123"/>
    </source>
</evidence>
<dbReference type="Pfam" id="PF00160">
    <property type="entry name" value="Pro_isomerase"/>
    <property type="match status" value="1"/>
</dbReference>
<dbReference type="Proteomes" id="UP000789739">
    <property type="component" value="Unassembled WGS sequence"/>
</dbReference>
<proteinExistence type="inferred from homology"/>
<dbReference type="InterPro" id="IPR044666">
    <property type="entry name" value="Cyclophilin_A-like"/>
</dbReference>
<evidence type="ECO:0000259" key="5">
    <source>
        <dbReference type="PROSITE" id="PS50072"/>
    </source>
</evidence>
<dbReference type="PANTHER" id="PTHR45625">
    <property type="entry name" value="PEPTIDYL-PROLYL CIS-TRANS ISOMERASE-RELATED"/>
    <property type="match status" value="1"/>
</dbReference>
<organism evidence="6 7">
    <name type="scientific">Paraglomus brasilianum</name>
    <dbReference type="NCBI Taxonomy" id="144538"/>
    <lineage>
        <taxon>Eukaryota</taxon>
        <taxon>Fungi</taxon>
        <taxon>Fungi incertae sedis</taxon>
        <taxon>Mucoromycota</taxon>
        <taxon>Glomeromycotina</taxon>
        <taxon>Glomeromycetes</taxon>
        <taxon>Paraglomerales</taxon>
        <taxon>Paraglomeraceae</taxon>
        <taxon>Paraglomus</taxon>
    </lineage>
</organism>
<sequence>MELYSTDWFRVSSYKVAIQLEREAASGSSIYGSPFADEFHSRLRFVRRGLVAMANAGSNDNGSQFFITLDRTEELQNKHTIFGKVAGDTIFNVIKMGEAEIDNDERPLYPTTIISTEVLYNPFDDIIPRITAEEQRRIAEATAASQEKPKKKKAKKNVALLSFGDEANELEDINGGIKSSHDLVENDPRLSKEVAAFDFTDKEKTLKETKERVRNAIDRSGGDETAEDFDRKMKETVKKQVLESIRAEELKNSSGPNSSKIDVIRQEIQQVLERLRGFQQKLHTVAAEDTIILSSQPEDTEPCSLHSVPNCLSCRDTFGQSNATDTDEGWLSHQLVFEKDYKGKDLMQRRDDPNDYVVIDPLERKKQAIEEQREKRAQRSDIGEAFQPVIINMDCEICHSYQRKFYCINCLRERLRAHHVDMKQITQDKQKYVDRASKLVNNGLRDQLKNIAEKHARTQNIKRVARETERLREEIVRGSASKNLLFAID</sequence>
<evidence type="ECO:0000256" key="3">
    <source>
        <dbReference type="ARBA" id="ARBA00023242"/>
    </source>
</evidence>
<evidence type="ECO:0000313" key="6">
    <source>
        <dbReference type="EMBL" id="CAG8499877.1"/>
    </source>
</evidence>
<comment type="similarity">
    <text evidence="4">Belongs to the cyclophilin-type PPIase family. CWC27 subfamily.</text>
</comment>
<dbReference type="PROSITE" id="PS50072">
    <property type="entry name" value="CSA_PPIASE_2"/>
    <property type="match status" value="1"/>
</dbReference>
<comment type="caution">
    <text evidence="6">The sequence shown here is derived from an EMBL/GenBank/DDBJ whole genome shotgun (WGS) entry which is preliminary data.</text>
</comment>
<comment type="catalytic activity">
    <reaction evidence="1">
        <text>[protein]-peptidylproline (omega=180) = [protein]-peptidylproline (omega=0)</text>
        <dbReference type="Rhea" id="RHEA:16237"/>
        <dbReference type="Rhea" id="RHEA-COMP:10747"/>
        <dbReference type="Rhea" id="RHEA-COMP:10748"/>
        <dbReference type="ChEBI" id="CHEBI:83833"/>
        <dbReference type="ChEBI" id="CHEBI:83834"/>
        <dbReference type="EC" id="5.2.1.8"/>
    </reaction>
</comment>
<evidence type="ECO:0000313" key="7">
    <source>
        <dbReference type="Proteomes" id="UP000789739"/>
    </source>
</evidence>
<evidence type="ECO:0000256" key="1">
    <source>
        <dbReference type="ARBA" id="ARBA00000971"/>
    </source>
</evidence>
<dbReference type="SUPFAM" id="SSF50891">
    <property type="entry name" value="Cyclophilin-like"/>
    <property type="match status" value="1"/>
</dbReference>
<comment type="subcellular location">
    <subcellularLocation>
        <location evidence="2">Nucleus</location>
    </subcellularLocation>
</comment>
<accession>A0A9N8ZLG9</accession>
<dbReference type="EMBL" id="CAJVPI010000202">
    <property type="protein sequence ID" value="CAG8499877.1"/>
    <property type="molecule type" value="Genomic_DNA"/>
</dbReference>
<dbReference type="InterPro" id="IPR029000">
    <property type="entry name" value="Cyclophilin-like_dom_sf"/>
</dbReference>
<keyword evidence="3" id="KW-0539">Nucleus</keyword>
<feature type="domain" description="PPIase cyclophilin-type" evidence="5">
    <location>
        <begin position="1"/>
        <end position="118"/>
    </location>
</feature>
<dbReference type="GO" id="GO:0071013">
    <property type="term" value="C:catalytic step 2 spliceosome"/>
    <property type="evidence" value="ECO:0007669"/>
    <property type="project" value="TreeGrafter"/>
</dbReference>
<dbReference type="GO" id="GO:0003755">
    <property type="term" value="F:peptidyl-prolyl cis-trans isomerase activity"/>
    <property type="evidence" value="ECO:0007669"/>
    <property type="project" value="UniProtKB-EC"/>
</dbReference>
<reference evidence="6" key="1">
    <citation type="submission" date="2021-06" db="EMBL/GenBank/DDBJ databases">
        <authorList>
            <person name="Kallberg Y."/>
            <person name="Tangrot J."/>
            <person name="Rosling A."/>
        </authorList>
    </citation>
    <scope>NUCLEOTIDE SEQUENCE</scope>
    <source>
        <strain evidence="6">BR232B</strain>
    </source>
</reference>
<keyword evidence="7" id="KW-1185">Reference proteome</keyword>